<protein>
    <recommendedName>
        <fullName evidence="1">N-acetyltransferase domain-containing protein</fullName>
    </recommendedName>
</protein>
<evidence type="ECO:0000313" key="3">
    <source>
        <dbReference type="Proteomes" id="UP000298324"/>
    </source>
</evidence>
<feature type="domain" description="N-acetyltransferase" evidence="1">
    <location>
        <begin position="1"/>
        <end position="37"/>
    </location>
</feature>
<keyword evidence="3" id="KW-1185">Reference proteome</keyword>
<dbReference type="InterPro" id="IPR000182">
    <property type="entry name" value="GNAT_dom"/>
</dbReference>
<proteinExistence type="predicted"/>
<reference evidence="2 3" key="1">
    <citation type="journal article" date="2018" name="Environ. Microbiol.">
        <title>Novel energy conservation strategies and behaviour of Pelotomaculum schinkii driving syntrophic propionate catabolism.</title>
        <authorList>
            <person name="Hidalgo-Ahumada C.A.P."/>
            <person name="Nobu M.K."/>
            <person name="Narihiro T."/>
            <person name="Tamaki H."/>
            <person name="Liu W.T."/>
            <person name="Kamagata Y."/>
            <person name="Stams A.J.M."/>
            <person name="Imachi H."/>
            <person name="Sousa D.Z."/>
        </authorList>
    </citation>
    <scope>NUCLEOTIDE SEQUENCE [LARGE SCALE GENOMIC DNA]</scope>
    <source>
        <strain evidence="2 3">HH</strain>
    </source>
</reference>
<dbReference type="GO" id="GO:0016747">
    <property type="term" value="F:acyltransferase activity, transferring groups other than amino-acyl groups"/>
    <property type="evidence" value="ECO:0007669"/>
    <property type="project" value="InterPro"/>
</dbReference>
<dbReference type="InterPro" id="IPR016181">
    <property type="entry name" value="Acyl_CoA_acyltransferase"/>
</dbReference>
<evidence type="ECO:0000313" key="2">
    <source>
        <dbReference type="EMBL" id="TEB07923.1"/>
    </source>
</evidence>
<dbReference type="EMBL" id="QFGA01000001">
    <property type="protein sequence ID" value="TEB07923.1"/>
    <property type="molecule type" value="Genomic_DNA"/>
</dbReference>
<accession>A0A4Y7RGK5</accession>
<comment type="caution">
    <text evidence="2">The sequence shown here is derived from an EMBL/GenBank/DDBJ whole genome shotgun (WGS) entry which is preliminary data.</text>
</comment>
<organism evidence="2 3">
    <name type="scientific">Pelotomaculum schinkii</name>
    <dbReference type="NCBI Taxonomy" id="78350"/>
    <lineage>
        <taxon>Bacteria</taxon>
        <taxon>Bacillati</taxon>
        <taxon>Bacillota</taxon>
        <taxon>Clostridia</taxon>
        <taxon>Eubacteriales</taxon>
        <taxon>Desulfotomaculaceae</taxon>
        <taxon>Pelotomaculum</taxon>
    </lineage>
</organism>
<dbReference type="Gene3D" id="3.40.630.30">
    <property type="match status" value="1"/>
</dbReference>
<dbReference type="Proteomes" id="UP000298324">
    <property type="component" value="Unassembled WGS sequence"/>
</dbReference>
<name>A0A4Y7RGK5_9FIRM</name>
<evidence type="ECO:0000259" key="1">
    <source>
        <dbReference type="Pfam" id="PF13302"/>
    </source>
</evidence>
<sequence length="47" mass="5498">MTEVVQTIVRYGFDTLDLDLLSAYCYPHNVRSKRVHFKKAALPMKEL</sequence>
<dbReference type="Pfam" id="PF13302">
    <property type="entry name" value="Acetyltransf_3"/>
    <property type="match status" value="1"/>
</dbReference>
<dbReference type="SUPFAM" id="SSF55729">
    <property type="entry name" value="Acyl-CoA N-acyltransferases (Nat)"/>
    <property type="match status" value="1"/>
</dbReference>
<gene>
    <name evidence="2" type="ORF">Psch_01478</name>
</gene>
<dbReference type="AlphaFoldDB" id="A0A4Y7RGK5"/>